<feature type="chain" id="PRO_5012535475" evidence="11">
    <location>
        <begin position="30"/>
        <end position="835"/>
    </location>
</feature>
<evidence type="ECO:0000256" key="2">
    <source>
        <dbReference type="ARBA" id="ARBA00022448"/>
    </source>
</evidence>
<reference evidence="14 15" key="1">
    <citation type="submission" date="2017-06" db="EMBL/GenBank/DDBJ databases">
        <title>Sequencing and comparative analysis of myxobacterial genomes.</title>
        <authorList>
            <person name="Rupp O."/>
            <person name="Goesmann A."/>
            <person name="Sogaard-Andersen L."/>
        </authorList>
    </citation>
    <scope>NUCLEOTIDE SEQUENCE [LARGE SCALE GENOMIC DNA]</scope>
    <source>
        <strain evidence="14 15">DSM 14697</strain>
    </source>
</reference>
<protein>
    <submittedName>
        <fullName evidence="14">Ligand-gated channel protein</fullName>
    </submittedName>
</protein>
<evidence type="ECO:0000256" key="8">
    <source>
        <dbReference type="PROSITE-ProRule" id="PRU01360"/>
    </source>
</evidence>
<sequence length="835" mass="89697">MALFEQKWMRARSWTVPALLLTWASPAAAQSEPPQDDGAGVPEPSLAQDAANGVSESPPAQDAAAGVPESPPAQDTAAASDTAQTPDVAAAPEPPLAAPDVAAAPEPPLAATEEAPASDAPLAAASEPLVLEPSPERVEKKFESVVVGTSEARTSGSIHVLKPAQLERFERDDPAAILQTVPGVYSRGEDGFGLRPNVGLRGVNPDRAKKVTLLEDGILFGPAPYSAPAAYYFPLATRMQSIRVLKGPSAIQQGPQTVGGSVEFITRDIPASETAWLDVAGGEYLYGKAHGVFGASTERAGFLLEGVHLRSDGFKELDTVGGDTGFTRNEWMAKGRYQLVPEGPVRQTLQLKLGYSDEDSNETYLGLSDADFAAAPLRRYVASALDHMKWHRTQVVLSHELEAGGLAVTTSVYRQDLSRAWRKVNRFRGASIASVLADPTSARNAIYYGVLTGELDTASAQDALLIGPNDRTYVSQGLQSIARWTTNTGSLSHNLELGARFHYDRIRRLHTEDAFLMQGGQLVRTSEPTYTTADNKDATHAVALHATDAIGWGPLVLTPGVRLEIIRSESSNRLTGAESHGALEVLMPGMGVYGALTRELGLFAGAYRGFSPPAPGQPDAVLPEKSINYEAGARWTRRGERLEAVGFFNDYSNLTDICTFSSGCLNDDLDRQTDAGKAYIYGLEVFGEKTFRPGGGVTFPVSLSYTFTRTRLREAFQSADPQFGNVRAGDELPYVPRHQLYATAGVETAWGGLALSAFYVDAMRERAGQGEAPPGELTDALLTFDVNASWHFSRWGQLYLSARNILDEQAIVSRRPYGARPNAPRTVIVGVKLGI</sequence>
<evidence type="ECO:0000256" key="6">
    <source>
        <dbReference type="ARBA" id="ARBA00023136"/>
    </source>
</evidence>
<dbReference type="PANTHER" id="PTHR30442:SF0">
    <property type="entry name" value="FE(3+) DICITRATE TRANSPORT PROTEIN FECA"/>
    <property type="match status" value="1"/>
</dbReference>
<evidence type="ECO:0000256" key="9">
    <source>
        <dbReference type="RuleBase" id="RU003357"/>
    </source>
</evidence>
<evidence type="ECO:0000313" key="14">
    <source>
        <dbReference type="EMBL" id="ATB49258.1"/>
    </source>
</evidence>
<dbReference type="PANTHER" id="PTHR30442">
    <property type="entry name" value="IRON III DICITRATE TRANSPORT PROTEIN FECA"/>
    <property type="match status" value="1"/>
</dbReference>
<feature type="signal peptide" evidence="11">
    <location>
        <begin position="1"/>
        <end position="29"/>
    </location>
</feature>
<dbReference type="InterPro" id="IPR012910">
    <property type="entry name" value="Plug_dom"/>
</dbReference>
<keyword evidence="11" id="KW-0732">Signal</keyword>
<keyword evidence="3 8" id="KW-1134">Transmembrane beta strand</keyword>
<comment type="similarity">
    <text evidence="8 9">Belongs to the TonB-dependent receptor family.</text>
</comment>
<feature type="domain" description="TonB-dependent receptor-like beta-barrel" evidence="12">
    <location>
        <begin position="434"/>
        <end position="805"/>
    </location>
</feature>
<dbReference type="InterPro" id="IPR000531">
    <property type="entry name" value="Beta-barrel_TonB"/>
</dbReference>
<dbReference type="InterPro" id="IPR037066">
    <property type="entry name" value="Plug_dom_sf"/>
</dbReference>
<evidence type="ECO:0000259" key="12">
    <source>
        <dbReference type="Pfam" id="PF00593"/>
    </source>
</evidence>
<proteinExistence type="inferred from homology"/>
<evidence type="ECO:0000256" key="1">
    <source>
        <dbReference type="ARBA" id="ARBA00004571"/>
    </source>
</evidence>
<evidence type="ECO:0000256" key="3">
    <source>
        <dbReference type="ARBA" id="ARBA00022452"/>
    </source>
</evidence>
<dbReference type="Pfam" id="PF07715">
    <property type="entry name" value="Plug"/>
    <property type="match status" value="1"/>
</dbReference>
<feature type="region of interest" description="Disordered" evidence="10">
    <location>
        <begin position="27"/>
        <end position="120"/>
    </location>
</feature>
<dbReference type="GO" id="GO:0033214">
    <property type="term" value="P:siderophore-iron import into cell"/>
    <property type="evidence" value="ECO:0007669"/>
    <property type="project" value="TreeGrafter"/>
</dbReference>
<comment type="subcellular location">
    <subcellularLocation>
        <location evidence="1 8">Cell outer membrane</location>
        <topology evidence="1 8">Multi-pass membrane protein</topology>
    </subcellularLocation>
</comment>
<dbReference type="Pfam" id="PF00593">
    <property type="entry name" value="TonB_dep_Rec_b-barrel"/>
    <property type="match status" value="1"/>
</dbReference>
<dbReference type="OrthoDB" id="5389752at2"/>
<feature type="compositionally biased region" description="Low complexity" evidence="10">
    <location>
        <begin position="98"/>
        <end position="120"/>
    </location>
</feature>
<keyword evidence="15" id="KW-1185">Reference proteome</keyword>
<keyword evidence="4 8" id="KW-0812">Transmembrane</keyword>
<keyword evidence="7 8" id="KW-0998">Cell outer membrane</keyword>
<dbReference type="AlphaFoldDB" id="A0A250JZZ3"/>
<evidence type="ECO:0000256" key="11">
    <source>
        <dbReference type="SAM" id="SignalP"/>
    </source>
</evidence>
<organism evidence="14 15">
    <name type="scientific">Corallococcus macrosporus DSM 14697</name>
    <dbReference type="NCBI Taxonomy" id="1189310"/>
    <lineage>
        <taxon>Bacteria</taxon>
        <taxon>Pseudomonadati</taxon>
        <taxon>Myxococcota</taxon>
        <taxon>Myxococcia</taxon>
        <taxon>Myxococcales</taxon>
        <taxon>Cystobacterineae</taxon>
        <taxon>Myxococcaceae</taxon>
        <taxon>Corallococcus</taxon>
    </lineage>
</organism>
<accession>A0A250JZZ3</accession>
<evidence type="ECO:0000313" key="15">
    <source>
        <dbReference type="Proteomes" id="UP000217343"/>
    </source>
</evidence>
<dbReference type="KEGG" id="mmas:MYMAC_004900"/>
<feature type="domain" description="TonB-dependent receptor plug" evidence="13">
    <location>
        <begin position="153"/>
        <end position="260"/>
    </location>
</feature>
<dbReference type="InterPro" id="IPR036942">
    <property type="entry name" value="Beta-barrel_TonB_sf"/>
</dbReference>
<feature type="compositionally biased region" description="Low complexity" evidence="10">
    <location>
        <begin position="72"/>
        <end position="91"/>
    </location>
</feature>
<gene>
    <name evidence="14" type="ORF">MYMAC_004900</name>
</gene>
<evidence type="ECO:0000256" key="4">
    <source>
        <dbReference type="ARBA" id="ARBA00022692"/>
    </source>
</evidence>
<dbReference type="PROSITE" id="PS52016">
    <property type="entry name" value="TONB_DEPENDENT_REC_3"/>
    <property type="match status" value="1"/>
</dbReference>
<dbReference type="InterPro" id="IPR039426">
    <property type="entry name" value="TonB-dep_rcpt-like"/>
</dbReference>
<evidence type="ECO:0000259" key="13">
    <source>
        <dbReference type="Pfam" id="PF07715"/>
    </source>
</evidence>
<dbReference type="EMBL" id="CP022203">
    <property type="protein sequence ID" value="ATB49258.1"/>
    <property type="molecule type" value="Genomic_DNA"/>
</dbReference>
<dbReference type="SUPFAM" id="SSF56935">
    <property type="entry name" value="Porins"/>
    <property type="match status" value="1"/>
</dbReference>
<dbReference type="RefSeq" id="WP_095959865.1">
    <property type="nucleotide sequence ID" value="NZ_CP022203.1"/>
</dbReference>
<evidence type="ECO:0000256" key="10">
    <source>
        <dbReference type="SAM" id="MobiDB-lite"/>
    </source>
</evidence>
<keyword evidence="5 9" id="KW-0798">TonB box</keyword>
<keyword evidence="6 8" id="KW-0472">Membrane</keyword>
<keyword evidence="2 8" id="KW-0813">Transport</keyword>
<dbReference type="Gene3D" id="2.170.130.10">
    <property type="entry name" value="TonB-dependent receptor, plug domain"/>
    <property type="match status" value="1"/>
</dbReference>
<dbReference type="GO" id="GO:0009279">
    <property type="term" value="C:cell outer membrane"/>
    <property type="evidence" value="ECO:0007669"/>
    <property type="project" value="UniProtKB-SubCell"/>
</dbReference>
<dbReference type="Gene3D" id="2.40.170.20">
    <property type="entry name" value="TonB-dependent receptor, beta-barrel domain"/>
    <property type="match status" value="1"/>
</dbReference>
<evidence type="ECO:0000256" key="5">
    <source>
        <dbReference type="ARBA" id="ARBA00023077"/>
    </source>
</evidence>
<evidence type="ECO:0000256" key="7">
    <source>
        <dbReference type="ARBA" id="ARBA00023237"/>
    </source>
</evidence>
<dbReference type="Proteomes" id="UP000217343">
    <property type="component" value="Chromosome"/>
</dbReference>
<name>A0A250JZZ3_9BACT</name>